<dbReference type="EMBL" id="JAFIQS010000006">
    <property type="protein sequence ID" value="KAG5168422.1"/>
    <property type="molecule type" value="Genomic_DNA"/>
</dbReference>
<evidence type="ECO:0000256" key="1">
    <source>
        <dbReference type="SAM" id="SignalP"/>
    </source>
</evidence>
<keyword evidence="1" id="KW-0732">Signal</keyword>
<reference evidence="2" key="1">
    <citation type="submission" date="2021-02" db="EMBL/GenBank/DDBJ databases">
        <title>Psilocybe cubensis genome.</title>
        <authorList>
            <person name="Mckernan K.J."/>
            <person name="Crawford S."/>
            <person name="Trippe A."/>
            <person name="Kane L.T."/>
            <person name="Mclaughlin S."/>
        </authorList>
    </citation>
    <scope>NUCLEOTIDE SEQUENCE [LARGE SCALE GENOMIC DNA]</scope>
    <source>
        <strain evidence="2">MGC-MH-2018</strain>
    </source>
</reference>
<dbReference type="AlphaFoldDB" id="A0A8H8CJ63"/>
<feature type="chain" id="PRO_5034970785" evidence="1">
    <location>
        <begin position="21"/>
        <end position="182"/>
    </location>
</feature>
<protein>
    <submittedName>
        <fullName evidence="2">Uncharacterized protein</fullName>
    </submittedName>
</protein>
<comment type="caution">
    <text evidence="2">The sequence shown here is derived from an EMBL/GenBank/DDBJ whole genome shotgun (WGS) entry which is preliminary data.</text>
</comment>
<accession>A0A8H8CJ63</accession>
<gene>
    <name evidence="2" type="ORF">JR316_007021</name>
</gene>
<evidence type="ECO:0000313" key="2">
    <source>
        <dbReference type="EMBL" id="KAG5168422.1"/>
    </source>
</evidence>
<organism evidence="2">
    <name type="scientific">Psilocybe cubensis</name>
    <name type="common">Psychedelic mushroom</name>
    <name type="synonym">Stropharia cubensis</name>
    <dbReference type="NCBI Taxonomy" id="181762"/>
    <lineage>
        <taxon>Eukaryota</taxon>
        <taxon>Fungi</taxon>
        <taxon>Dikarya</taxon>
        <taxon>Basidiomycota</taxon>
        <taxon>Agaricomycotina</taxon>
        <taxon>Agaricomycetes</taxon>
        <taxon>Agaricomycetidae</taxon>
        <taxon>Agaricales</taxon>
        <taxon>Agaricineae</taxon>
        <taxon>Strophariaceae</taxon>
        <taxon>Psilocybe</taxon>
    </lineage>
</organism>
<dbReference type="OrthoDB" id="3064941at2759"/>
<feature type="signal peptide" evidence="1">
    <location>
        <begin position="1"/>
        <end position="20"/>
    </location>
</feature>
<name>A0A8H8CJ63_PSICU</name>
<sequence length="182" mass="20873">MVRLATTVVAATLLVVPALAATQQFERDVSDDVIVTREDLIDILGRDVVTDLEERDPFGFGAIFKLVKTGVKLGKEAHKAHNHVQNAQNNRNNNRNNRHHRRALDEELSARQFEEEFDLASRELLDDLEERAPFGLGFAAKLVKNGIRAGKAAHRGYEHYQQYRREFDEANLLEREYYDDLD</sequence>
<proteinExistence type="predicted"/>